<dbReference type="RefSeq" id="WP_344113914.1">
    <property type="nucleotide sequence ID" value="NZ_BAAANE010000007.1"/>
</dbReference>
<dbReference type="Proteomes" id="UP001501319">
    <property type="component" value="Unassembled WGS sequence"/>
</dbReference>
<comment type="caution">
    <text evidence="1">The sequence shown here is derived from an EMBL/GenBank/DDBJ whole genome shotgun (WGS) entry which is preliminary data.</text>
</comment>
<accession>A0ABN2FJ25</accession>
<reference evidence="1 2" key="1">
    <citation type="journal article" date="2019" name="Int. J. Syst. Evol. Microbiol.">
        <title>The Global Catalogue of Microorganisms (GCM) 10K type strain sequencing project: providing services to taxonomists for standard genome sequencing and annotation.</title>
        <authorList>
            <consortium name="The Broad Institute Genomics Platform"/>
            <consortium name="The Broad Institute Genome Sequencing Center for Infectious Disease"/>
            <person name="Wu L."/>
            <person name="Ma J."/>
        </authorList>
    </citation>
    <scope>NUCLEOTIDE SEQUENCE [LARGE SCALE GENOMIC DNA]</scope>
    <source>
        <strain evidence="1 2">JCM 14306</strain>
    </source>
</reference>
<evidence type="ECO:0000313" key="2">
    <source>
        <dbReference type="Proteomes" id="UP001501319"/>
    </source>
</evidence>
<sequence>MAGEVPNPYKAAIGRALGTVRGQATSAETALDSAKKAFAAGAWTGGTSDAFSADLNGRDTAAKNGAHGCVTELEGMYKKEPDKVEPDAWQIHWHNL</sequence>
<proteinExistence type="predicted"/>
<name>A0ABN2FJ25_9ACTN</name>
<organism evidence="1 2">
    <name type="scientific">Kribbella alba</name>
    <dbReference type="NCBI Taxonomy" id="190197"/>
    <lineage>
        <taxon>Bacteria</taxon>
        <taxon>Bacillati</taxon>
        <taxon>Actinomycetota</taxon>
        <taxon>Actinomycetes</taxon>
        <taxon>Propionibacteriales</taxon>
        <taxon>Kribbellaceae</taxon>
        <taxon>Kribbella</taxon>
    </lineage>
</organism>
<dbReference type="EMBL" id="BAAANE010000007">
    <property type="protein sequence ID" value="GAA1648905.1"/>
    <property type="molecule type" value="Genomic_DNA"/>
</dbReference>
<keyword evidence="2" id="KW-1185">Reference proteome</keyword>
<evidence type="ECO:0000313" key="1">
    <source>
        <dbReference type="EMBL" id="GAA1648905.1"/>
    </source>
</evidence>
<gene>
    <name evidence="1" type="ORF">GCM10009744_45390</name>
</gene>
<protein>
    <submittedName>
        <fullName evidence="1">Uncharacterized protein</fullName>
    </submittedName>
</protein>